<keyword evidence="1" id="KW-1133">Transmembrane helix</keyword>
<dbReference type="PANTHER" id="PTHR30273">
    <property type="entry name" value="PERIPLASMIC SIGNAL SENSOR AND SIGMA FACTOR ACTIVATOR FECR-RELATED"/>
    <property type="match status" value="1"/>
</dbReference>
<protein>
    <submittedName>
        <fullName evidence="4">FecR family protein</fullName>
    </submittedName>
</protein>
<keyword evidence="1" id="KW-0472">Membrane</keyword>
<dbReference type="Gene3D" id="2.60.120.1440">
    <property type="match status" value="1"/>
</dbReference>
<dbReference type="RefSeq" id="WP_262433578.1">
    <property type="nucleotide sequence ID" value="NZ_JACRTF010000001.1"/>
</dbReference>
<dbReference type="AlphaFoldDB" id="A0A926IJ20"/>
<dbReference type="PANTHER" id="PTHR30273:SF2">
    <property type="entry name" value="PROTEIN FECR"/>
    <property type="match status" value="1"/>
</dbReference>
<organism evidence="4 5">
    <name type="scientific">Jilunia laotingensis</name>
    <dbReference type="NCBI Taxonomy" id="2763675"/>
    <lineage>
        <taxon>Bacteria</taxon>
        <taxon>Pseudomonadati</taxon>
        <taxon>Bacteroidota</taxon>
        <taxon>Bacteroidia</taxon>
        <taxon>Bacteroidales</taxon>
        <taxon>Bacteroidaceae</taxon>
        <taxon>Jilunia</taxon>
    </lineage>
</organism>
<comment type="caution">
    <text evidence="4">The sequence shown here is derived from an EMBL/GenBank/DDBJ whole genome shotgun (WGS) entry which is preliminary data.</text>
</comment>
<dbReference type="EMBL" id="JACRTF010000001">
    <property type="protein sequence ID" value="MBC8592377.1"/>
    <property type="molecule type" value="Genomic_DNA"/>
</dbReference>
<accession>A0A926IJ20</accession>
<keyword evidence="1" id="KW-0812">Transmembrane</keyword>
<dbReference type="FunFam" id="2.60.120.1440:FF:000001">
    <property type="entry name" value="Putative anti-sigma factor"/>
    <property type="match status" value="1"/>
</dbReference>
<dbReference type="Pfam" id="PF16344">
    <property type="entry name" value="FecR_C"/>
    <property type="match status" value="1"/>
</dbReference>
<gene>
    <name evidence="4" type="ORF">H8744_03790</name>
</gene>
<name>A0A926IJ20_9BACT</name>
<dbReference type="Gene3D" id="3.55.50.30">
    <property type="match status" value="1"/>
</dbReference>
<dbReference type="InterPro" id="IPR006860">
    <property type="entry name" value="FecR"/>
</dbReference>
<reference evidence="4" key="1">
    <citation type="submission" date="2020-08" db="EMBL/GenBank/DDBJ databases">
        <title>Genome public.</title>
        <authorList>
            <person name="Liu C."/>
            <person name="Sun Q."/>
        </authorList>
    </citation>
    <scope>NUCLEOTIDE SEQUENCE</scope>
    <source>
        <strain evidence="4">N12</strain>
    </source>
</reference>
<dbReference type="InterPro" id="IPR032508">
    <property type="entry name" value="FecR_C"/>
</dbReference>
<feature type="domain" description="FecR protein" evidence="2">
    <location>
        <begin position="100"/>
        <end position="194"/>
    </location>
</feature>
<dbReference type="PIRSF" id="PIRSF018266">
    <property type="entry name" value="FecR"/>
    <property type="match status" value="1"/>
</dbReference>
<keyword evidence="5" id="KW-1185">Reference proteome</keyword>
<sequence>MNQDLLYKYFKGNTTTEEEKQILDWIDADKENKETFRKERMLYDITLFSDEKQTAPKNKKAKIISVLRWSTQIAAIIIIVFSIGILFKDYQYNKTAQLQTIAVPAGQRAQITLADGTKVWLNSQSTLIYTSNFGRKERNVKLNGEAYFEVAKNKDIPFLVNTETNQVRVVGTHFNVCAYDGSNEFETTLVEGIVDIYAKGNKKPLTRLTKNEFFASHNGKYQKSTLTSLDYLRWTEGLYCFDDAPFSIILSKLEKYYNVKIAVNDPDILNYRCTGKFKEQDGIEHILRVIQKDLRFTYSINSDKDSITIRTGKRAQ</sequence>
<evidence type="ECO:0000259" key="2">
    <source>
        <dbReference type="Pfam" id="PF04773"/>
    </source>
</evidence>
<dbReference type="InterPro" id="IPR012373">
    <property type="entry name" value="Ferrdict_sens_TM"/>
</dbReference>
<evidence type="ECO:0000313" key="5">
    <source>
        <dbReference type="Proteomes" id="UP000651085"/>
    </source>
</evidence>
<dbReference type="GO" id="GO:0016989">
    <property type="term" value="F:sigma factor antagonist activity"/>
    <property type="evidence" value="ECO:0007669"/>
    <property type="project" value="TreeGrafter"/>
</dbReference>
<dbReference type="Pfam" id="PF04773">
    <property type="entry name" value="FecR"/>
    <property type="match status" value="1"/>
</dbReference>
<proteinExistence type="predicted"/>
<evidence type="ECO:0000313" key="4">
    <source>
        <dbReference type="EMBL" id="MBC8592377.1"/>
    </source>
</evidence>
<dbReference type="Proteomes" id="UP000651085">
    <property type="component" value="Unassembled WGS sequence"/>
</dbReference>
<evidence type="ECO:0000256" key="1">
    <source>
        <dbReference type="SAM" id="Phobius"/>
    </source>
</evidence>
<feature type="domain" description="Protein FecR C-terminal" evidence="3">
    <location>
        <begin position="239"/>
        <end position="303"/>
    </location>
</feature>
<evidence type="ECO:0000259" key="3">
    <source>
        <dbReference type="Pfam" id="PF16344"/>
    </source>
</evidence>
<feature type="transmembrane region" description="Helical" evidence="1">
    <location>
        <begin position="66"/>
        <end position="87"/>
    </location>
</feature>